<dbReference type="InterPro" id="IPR035906">
    <property type="entry name" value="MetI-like_sf"/>
</dbReference>
<keyword evidence="5" id="KW-0029">Amino-acid transport</keyword>
<proteinExistence type="inferred from homology"/>
<evidence type="ECO:0000256" key="4">
    <source>
        <dbReference type="ARBA" id="ARBA00022692"/>
    </source>
</evidence>
<evidence type="ECO:0000313" key="10">
    <source>
        <dbReference type="EMBL" id="TMI75245.1"/>
    </source>
</evidence>
<feature type="transmembrane region" description="Helical" evidence="8">
    <location>
        <begin position="51"/>
        <end position="75"/>
    </location>
</feature>
<feature type="domain" description="ABC transmembrane type-1" evidence="9">
    <location>
        <begin position="16"/>
        <end position="217"/>
    </location>
</feature>
<evidence type="ECO:0000256" key="2">
    <source>
        <dbReference type="ARBA" id="ARBA00022448"/>
    </source>
</evidence>
<dbReference type="Gene3D" id="1.10.3720.10">
    <property type="entry name" value="MetI-like"/>
    <property type="match status" value="1"/>
</dbReference>
<keyword evidence="7 8" id="KW-0472">Membrane</keyword>
<evidence type="ECO:0000256" key="3">
    <source>
        <dbReference type="ARBA" id="ARBA00022475"/>
    </source>
</evidence>
<dbReference type="Pfam" id="PF00528">
    <property type="entry name" value="BPD_transp_1"/>
    <property type="match status" value="1"/>
</dbReference>
<dbReference type="CDD" id="cd06261">
    <property type="entry name" value="TM_PBP2"/>
    <property type="match status" value="1"/>
</dbReference>
<dbReference type="PANTHER" id="PTHR30614">
    <property type="entry name" value="MEMBRANE COMPONENT OF AMINO ACID ABC TRANSPORTER"/>
    <property type="match status" value="1"/>
</dbReference>
<keyword evidence="2 8" id="KW-0813">Transport</keyword>
<evidence type="ECO:0000256" key="5">
    <source>
        <dbReference type="ARBA" id="ARBA00022970"/>
    </source>
</evidence>
<evidence type="ECO:0000259" key="9">
    <source>
        <dbReference type="PROSITE" id="PS50928"/>
    </source>
</evidence>
<keyword evidence="4 8" id="KW-0812">Transmembrane</keyword>
<evidence type="ECO:0000256" key="6">
    <source>
        <dbReference type="ARBA" id="ARBA00022989"/>
    </source>
</evidence>
<evidence type="ECO:0000313" key="11">
    <source>
        <dbReference type="Proteomes" id="UP000318834"/>
    </source>
</evidence>
<dbReference type="NCBIfam" id="TIGR01726">
    <property type="entry name" value="HEQRo_perm_3TM"/>
    <property type="match status" value="1"/>
</dbReference>
<comment type="subcellular location">
    <subcellularLocation>
        <location evidence="1 8">Cell membrane</location>
        <topology evidence="1 8">Multi-pass membrane protein</topology>
    </subcellularLocation>
</comment>
<dbReference type="InterPro" id="IPR010065">
    <property type="entry name" value="AA_ABC_transptr_permease_3TM"/>
</dbReference>
<dbReference type="GO" id="GO:0043190">
    <property type="term" value="C:ATP-binding cassette (ABC) transporter complex"/>
    <property type="evidence" value="ECO:0007669"/>
    <property type="project" value="InterPro"/>
</dbReference>
<evidence type="ECO:0000256" key="1">
    <source>
        <dbReference type="ARBA" id="ARBA00004651"/>
    </source>
</evidence>
<keyword evidence="3" id="KW-1003">Cell membrane</keyword>
<dbReference type="GO" id="GO:0022857">
    <property type="term" value="F:transmembrane transporter activity"/>
    <property type="evidence" value="ECO:0007669"/>
    <property type="project" value="InterPro"/>
</dbReference>
<gene>
    <name evidence="10" type="ORF">E6H05_06800</name>
</gene>
<dbReference type="SUPFAM" id="SSF161098">
    <property type="entry name" value="MetI-like"/>
    <property type="match status" value="1"/>
</dbReference>
<reference evidence="10 11" key="1">
    <citation type="journal article" date="2019" name="Nat. Microbiol.">
        <title>Mediterranean grassland soil C-N compound turnover is dependent on rainfall and depth, and is mediated by genomically divergent microorganisms.</title>
        <authorList>
            <person name="Diamond S."/>
            <person name="Andeer P.F."/>
            <person name="Li Z."/>
            <person name="Crits-Christoph A."/>
            <person name="Burstein D."/>
            <person name="Anantharaman K."/>
            <person name="Lane K.R."/>
            <person name="Thomas B.C."/>
            <person name="Pan C."/>
            <person name="Northen T.R."/>
            <person name="Banfield J.F."/>
        </authorList>
    </citation>
    <scope>NUCLEOTIDE SEQUENCE [LARGE SCALE GENOMIC DNA]</scope>
    <source>
        <strain evidence="10">NP_8</strain>
    </source>
</reference>
<feature type="transmembrane region" description="Helical" evidence="8">
    <location>
        <begin position="12"/>
        <end position="39"/>
    </location>
</feature>
<dbReference type="InterPro" id="IPR043429">
    <property type="entry name" value="ArtM/GltK/GlnP/TcyL/YhdX-like"/>
</dbReference>
<protein>
    <submittedName>
        <fullName evidence="10">Amino acid ABC transporter permease</fullName>
    </submittedName>
</protein>
<feature type="transmembrane region" description="Helical" evidence="8">
    <location>
        <begin position="196"/>
        <end position="217"/>
    </location>
</feature>
<dbReference type="AlphaFoldDB" id="A0A537IVE1"/>
<evidence type="ECO:0000256" key="8">
    <source>
        <dbReference type="RuleBase" id="RU363032"/>
    </source>
</evidence>
<comment type="similarity">
    <text evidence="8">Belongs to the binding-protein-dependent transport system permease family.</text>
</comment>
<dbReference type="PANTHER" id="PTHR30614:SF0">
    <property type="entry name" value="L-CYSTINE TRANSPORT SYSTEM PERMEASE PROTEIN TCYL"/>
    <property type="match status" value="1"/>
</dbReference>
<dbReference type="Proteomes" id="UP000318834">
    <property type="component" value="Unassembled WGS sequence"/>
</dbReference>
<dbReference type="GO" id="GO:0006865">
    <property type="term" value="P:amino acid transport"/>
    <property type="evidence" value="ECO:0007669"/>
    <property type="project" value="UniProtKB-KW"/>
</dbReference>
<dbReference type="InterPro" id="IPR000515">
    <property type="entry name" value="MetI-like"/>
</dbReference>
<keyword evidence="6 8" id="KW-1133">Transmembrane helix</keyword>
<name>A0A537IVE1_9BACT</name>
<evidence type="ECO:0000256" key="7">
    <source>
        <dbReference type="ARBA" id="ARBA00023136"/>
    </source>
</evidence>
<dbReference type="EMBL" id="VBAP01000045">
    <property type="protein sequence ID" value="TMI75245.1"/>
    <property type="molecule type" value="Genomic_DNA"/>
</dbReference>
<sequence>MIQFAKDYIPLYFAGTLVALGVAALSMALSVGIGLLGALGRMSGNRTARSVTSAYVAFFRGIPPLVLLYVVYFGLPSWAQELGVRPLADFLAPLNNRIMSAVVAFGVNSGAYSTEIIRSAIASIHPEQMEAAQSLGMSYWLAMRRIIVPQSARVAFPPLGNEFIAVLKGTSLASVIGVTELMRDAQLVAAATFRNLAAYTLAAVFYVVLVIILQSVVGRLERRLSLVHK</sequence>
<accession>A0A537IVE1</accession>
<dbReference type="PROSITE" id="PS50928">
    <property type="entry name" value="ABC_TM1"/>
    <property type="match status" value="1"/>
</dbReference>
<organism evidence="10 11">
    <name type="scientific">Candidatus Segetimicrobium genomatis</name>
    <dbReference type="NCBI Taxonomy" id="2569760"/>
    <lineage>
        <taxon>Bacteria</taxon>
        <taxon>Bacillati</taxon>
        <taxon>Candidatus Sysuimicrobiota</taxon>
        <taxon>Candidatus Sysuimicrobiia</taxon>
        <taxon>Candidatus Sysuimicrobiales</taxon>
        <taxon>Candidatus Segetimicrobiaceae</taxon>
        <taxon>Candidatus Segetimicrobium</taxon>
    </lineage>
</organism>
<comment type="caution">
    <text evidence="10">The sequence shown here is derived from an EMBL/GenBank/DDBJ whole genome shotgun (WGS) entry which is preliminary data.</text>
</comment>